<evidence type="ECO:0000259" key="8">
    <source>
        <dbReference type="PROSITE" id="PS51864"/>
    </source>
</evidence>
<comment type="cofactor">
    <cofactor evidence="6 7">
        <name>Zn(2+)</name>
        <dbReference type="ChEBI" id="CHEBI:29105"/>
    </cofactor>
    <text evidence="6 7">Binds 1 zinc ion per subunit.</text>
</comment>
<feature type="active site" evidence="6">
    <location>
        <position position="26"/>
    </location>
</feature>
<name>A0A0K0FRL3_STRVS</name>
<dbReference type="Proteomes" id="UP000035680">
    <property type="component" value="Unassembled WGS sequence"/>
</dbReference>
<comment type="caution">
    <text evidence="6">Lacks conserved residue(s) required for the propagation of feature annotation.</text>
</comment>
<evidence type="ECO:0000256" key="7">
    <source>
        <dbReference type="RuleBase" id="RU361183"/>
    </source>
</evidence>
<organism evidence="9 10">
    <name type="scientific">Strongyloides venezuelensis</name>
    <name type="common">Threadworm</name>
    <dbReference type="NCBI Taxonomy" id="75913"/>
    <lineage>
        <taxon>Eukaryota</taxon>
        <taxon>Metazoa</taxon>
        <taxon>Ecdysozoa</taxon>
        <taxon>Nematoda</taxon>
        <taxon>Chromadorea</taxon>
        <taxon>Rhabditida</taxon>
        <taxon>Tylenchina</taxon>
        <taxon>Panagrolaimomorpha</taxon>
        <taxon>Strongyloidoidea</taxon>
        <taxon>Strongyloididae</taxon>
        <taxon>Strongyloides</taxon>
    </lineage>
</organism>
<keyword evidence="5 6" id="KW-0482">Metalloprotease</keyword>
<evidence type="ECO:0000313" key="10">
    <source>
        <dbReference type="WBParaSite" id="SVE_1265600.1"/>
    </source>
</evidence>
<sequence length="297" mass="34371">MRKDEKPQSIRLTVDCSKKFGNVLHEIFHTLGLYHEQSRRDRDNYVKVWRKNVHNCLRYNFAYNPIHNSQNFSIKYDLGSLMHYNLKAFSPLDEETVAPHDQNYNNTIGQQNNHTFNDIKLINFLYCNETCNNATKKPECKNHGYQDPRNCSRCKCPHGFAGDTCEKLKPQSNITLCGDQFINATTNEQVLTKKGIMNCTYKIKSYSSKKIKIIVKNITANPPPDPKEHLYCFQEMALEIKHRRDKSITGLNICGDATIPIIVTSEGSSAIILWYGKQENHSFNLTYQEIQDEQKPN</sequence>
<protein>
    <recommendedName>
        <fullName evidence="7">Metalloendopeptidase</fullName>
        <ecNumber evidence="7">3.4.24.-</ecNumber>
    </recommendedName>
</protein>
<dbReference type="Pfam" id="PF01400">
    <property type="entry name" value="Astacin"/>
    <property type="match status" value="1"/>
</dbReference>
<dbReference type="WBParaSite" id="SVE_1265600.1">
    <property type="protein sequence ID" value="SVE_1265600.1"/>
    <property type="gene ID" value="SVE_1265600"/>
</dbReference>
<feature type="binding site" evidence="6">
    <location>
        <position position="25"/>
    </location>
    <ligand>
        <name>Zn(2+)</name>
        <dbReference type="ChEBI" id="CHEBI:29105"/>
        <note>catalytic</note>
    </ligand>
</feature>
<evidence type="ECO:0000256" key="4">
    <source>
        <dbReference type="ARBA" id="ARBA00022833"/>
    </source>
</evidence>
<dbReference type="GO" id="GO:0008270">
    <property type="term" value="F:zinc ion binding"/>
    <property type="evidence" value="ECO:0007669"/>
    <property type="project" value="UniProtKB-UniRule"/>
</dbReference>
<feature type="binding site" evidence="6">
    <location>
        <position position="35"/>
    </location>
    <ligand>
        <name>Zn(2+)</name>
        <dbReference type="ChEBI" id="CHEBI:29105"/>
        <note>catalytic</note>
    </ligand>
</feature>
<dbReference type="PANTHER" id="PTHR10127">
    <property type="entry name" value="DISCOIDIN, CUB, EGF, LAMININ , AND ZINC METALLOPROTEASE DOMAIN CONTAINING"/>
    <property type="match status" value="1"/>
</dbReference>
<proteinExistence type="predicted"/>
<dbReference type="PANTHER" id="PTHR10127:SF780">
    <property type="entry name" value="METALLOENDOPEPTIDASE"/>
    <property type="match status" value="1"/>
</dbReference>
<evidence type="ECO:0000256" key="3">
    <source>
        <dbReference type="ARBA" id="ARBA00022801"/>
    </source>
</evidence>
<evidence type="ECO:0000256" key="6">
    <source>
        <dbReference type="PROSITE-ProRule" id="PRU01211"/>
    </source>
</evidence>
<dbReference type="PRINTS" id="PR00480">
    <property type="entry name" value="ASTACIN"/>
</dbReference>
<dbReference type="GO" id="GO:0006508">
    <property type="term" value="P:proteolysis"/>
    <property type="evidence" value="ECO:0007669"/>
    <property type="project" value="UniProtKB-KW"/>
</dbReference>
<dbReference type="GO" id="GO:0004222">
    <property type="term" value="F:metalloendopeptidase activity"/>
    <property type="evidence" value="ECO:0007669"/>
    <property type="project" value="UniProtKB-UniRule"/>
</dbReference>
<dbReference type="EC" id="3.4.24.-" evidence="7"/>
<evidence type="ECO:0000256" key="5">
    <source>
        <dbReference type="ARBA" id="ARBA00023049"/>
    </source>
</evidence>
<evidence type="ECO:0000256" key="2">
    <source>
        <dbReference type="ARBA" id="ARBA00022723"/>
    </source>
</evidence>
<dbReference type="PROSITE" id="PS51864">
    <property type="entry name" value="ASTACIN"/>
    <property type="match status" value="1"/>
</dbReference>
<dbReference type="InterPro" id="IPR001506">
    <property type="entry name" value="Peptidase_M12A"/>
</dbReference>
<evidence type="ECO:0000313" key="9">
    <source>
        <dbReference type="Proteomes" id="UP000035680"/>
    </source>
</evidence>
<keyword evidence="1 6" id="KW-0645">Protease</keyword>
<accession>A0A0K0FRL3</accession>
<keyword evidence="2 6" id="KW-0479">Metal-binding</keyword>
<dbReference type="InterPro" id="IPR024079">
    <property type="entry name" value="MetalloPept_cat_dom_sf"/>
</dbReference>
<keyword evidence="4 6" id="KW-0862">Zinc</keyword>
<dbReference type="SUPFAM" id="SSF55486">
    <property type="entry name" value="Metalloproteases ('zincins'), catalytic domain"/>
    <property type="match status" value="1"/>
</dbReference>
<keyword evidence="3 6" id="KW-0378">Hydrolase</keyword>
<feature type="binding site" evidence="6">
    <location>
        <position position="29"/>
    </location>
    <ligand>
        <name>Zn(2+)</name>
        <dbReference type="ChEBI" id="CHEBI:29105"/>
        <note>catalytic</note>
    </ligand>
</feature>
<keyword evidence="9" id="KW-1185">Reference proteome</keyword>
<dbReference type="AlphaFoldDB" id="A0A0K0FRL3"/>
<reference evidence="10" key="2">
    <citation type="submission" date="2015-08" db="UniProtKB">
        <authorList>
            <consortium name="WormBaseParasite"/>
        </authorList>
    </citation>
    <scope>IDENTIFICATION</scope>
</reference>
<feature type="domain" description="Peptidase M12A" evidence="8">
    <location>
        <begin position="1"/>
        <end position="128"/>
    </location>
</feature>
<reference evidence="9" key="1">
    <citation type="submission" date="2014-07" db="EMBL/GenBank/DDBJ databases">
        <authorList>
            <person name="Martin A.A"/>
            <person name="De Silva N."/>
        </authorList>
    </citation>
    <scope>NUCLEOTIDE SEQUENCE</scope>
</reference>
<evidence type="ECO:0000256" key="1">
    <source>
        <dbReference type="ARBA" id="ARBA00022670"/>
    </source>
</evidence>
<dbReference type="Gene3D" id="3.40.390.10">
    <property type="entry name" value="Collagenase (Catalytic Domain)"/>
    <property type="match status" value="1"/>
</dbReference>